<comment type="caution">
    <text evidence="2">The sequence shown here is derived from an EMBL/GenBank/DDBJ whole genome shotgun (WGS) entry which is preliminary data.</text>
</comment>
<evidence type="ECO:0000313" key="2">
    <source>
        <dbReference type="EMBL" id="EFH88759.1"/>
    </source>
</evidence>
<keyword evidence="3" id="KW-1185">Reference proteome</keyword>
<reference evidence="2 3" key="1">
    <citation type="journal article" date="2011" name="Stand. Genomic Sci.">
        <title>Non-contiguous finished genome sequence and contextual data of the filamentous soil bacterium Ktedonobacter racemifer type strain (SOSP1-21).</title>
        <authorList>
            <person name="Chang Y.J."/>
            <person name="Land M."/>
            <person name="Hauser L."/>
            <person name="Chertkov O."/>
            <person name="Del Rio T.G."/>
            <person name="Nolan M."/>
            <person name="Copeland A."/>
            <person name="Tice H."/>
            <person name="Cheng J.F."/>
            <person name="Lucas S."/>
            <person name="Han C."/>
            <person name="Goodwin L."/>
            <person name="Pitluck S."/>
            <person name="Ivanova N."/>
            <person name="Ovchinikova G."/>
            <person name="Pati A."/>
            <person name="Chen A."/>
            <person name="Palaniappan K."/>
            <person name="Mavromatis K."/>
            <person name="Liolios K."/>
            <person name="Brettin T."/>
            <person name="Fiebig A."/>
            <person name="Rohde M."/>
            <person name="Abt B."/>
            <person name="Goker M."/>
            <person name="Detter J.C."/>
            <person name="Woyke T."/>
            <person name="Bristow J."/>
            <person name="Eisen J.A."/>
            <person name="Markowitz V."/>
            <person name="Hugenholtz P."/>
            <person name="Kyrpides N.C."/>
            <person name="Klenk H.P."/>
            <person name="Lapidus A."/>
        </authorList>
    </citation>
    <scope>NUCLEOTIDE SEQUENCE [LARGE SCALE GENOMIC DNA]</scope>
    <source>
        <strain evidence="3">DSM 44963</strain>
    </source>
</reference>
<organism evidence="2 3">
    <name type="scientific">Ktedonobacter racemifer DSM 44963</name>
    <dbReference type="NCBI Taxonomy" id="485913"/>
    <lineage>
        <taxon>Bacteria</taxon>
        <taxon>Bacillati</taxon>
        <taxon>Chloroflexota</taxon>
        <taxon>Ktedonobacteria</taxon>
        <taxon>Ktedonobacterales</taxon>
        <taxon>Ktedonobacteraceae</taxon>
        <taxon>Ktedonobacter</taxon>
    </lineage>
</organism>
<dbReference type="AlphaFoldDB" id="D6TG57"/>
<evidence type="ECO:0000313" key="3">
    <source>
        <dbReference type="Proteomes" id="UP000004508"/>
    </source>
</evidence>
<sequence>MPKERTNIYITERQKRQLEKRSQEEDLPMAEIIRRALDAYLAWDDPTYQPTPPTHQTRKSHSSPGYITGAFWLVSCKDTERKLISGDRMRT</sequence>
<gene>
    <name evidence="2" type="ORF">Krac_10256</name>
</gene>
<dbReference type="InterPro" id="IPR010985">
    <property type="entry name" value="Ribbon_hlx_hlx"/>
</dbReference>
<accession>D6TG57</accession>
<dbReference type="GO" id="GO:0006355">
    <property type="term" value="P:regulation of DNA-templated transcription"/>
    <property type="evidence" value="ECO:0007669"/>
    <property type="project" value="InterPro"/>
</dbReference>
<dbReference type="EMBL" id="ADVG01000001">
    <property type="protein sequence ID" value="EFH88759.1"/>
    <property type="molecule type" value="Genomic_DNA"/>
</dbReference>
<dbReference type="InterPro" id="IPR013321">
    <property type="entry name" value="Arc_rbn_hlx_hlx"/>
</dbReference>
<dbReference type="Pfam" id="PF01402">
    <property type="entry name" value="RHH_1"/>
    <property type="match status" value="1"/>
</dbReference>
<feature type="domain" description="Ribbon-helix-helix protein CopG" evidence="1">
    <location>
        <begin position="4"/>
        <end position="42"/>
    </location>
</feature>
<protein>
    <submittedName>
        <fullName evidence="2">CopG domain protein DNA-binding domain protein</fullName>
    </submittedName>
</protein>
<dbReference type="GO" id="GO:0003677">
    <property type="term" value="F:DNA binding"/>
    <property type="evidence" value="ECO:0007669"/>
    <property type="project" value="UniProtKB-KW"/>
</dbReference>
<dbReference type="SUPFAM" id="SSF47598">
    <property type="entry name" value="Ribbon-helix-helix"/>
    <property type="match status" value="1"/>
</dbReference>
<dbReference type="OrthoDB" id="164668at2"/>
<dbReference type="Gene3D" id="1.10.1220.10">
    <property type="entry name" value="Met repressor-like"/>
    <property type="match status" value="1"/>
</dbReference>
<dbReference type="CDD" id="cd21631">
    <property type="entry name" value="RHH_CopG_NikR-like"/>
    <property type="match status" value="1"/>
</dbReference>
<dbReference type="InterPro" id="IPR002145">
    <property type="entry name" value="CopG"/>
</dbReference>
<name>D6TG57_KTERA</name>
<evidence type="ECO:0000259" key="1">
    <source>
        <dbReference type="Pfam" id="PF01402"/>
    </source>
</evidence>
<dbReference type="Proteomes" id="UP000004508">
    <property type="component" value="Unassembled WGS sequence"/>
</dbReference>
<proteinExistence type="predicted"/>
<keyword evidence="2" id="KW-0238">DNA-binding</keyword>
<dbReference type="InParanoid" id="D6TG57"/>